<dbReference type="InterPro" id="IPR000415">
    <property type="entry name" value="Nitroreductase-like"/>
</dbReference>
<dbReference type="InterPro" id="IPR029479">
    <property type="entry name" value="Nitroreductase"/>
</dbReference>
<feature type="domain" description="Nitroreductase" evidence="6">
    <location>
        <begin position="145"/>
        <end position="190"/>
    </location>
</feature>
<evidence type="ECO:0000256" key="1">
    <source>
        <dbReference type="ARBA" id="ARBA00001917"/>
    </source>
</evidence>
<proteinExistence type="inferred from homology"/>
<dbReference type="GO" id="GO:0016491">
    <property type="term" value="F:oxidoreductase activity"/>
    <property type="evidence" value="ECO:0007669"/>
    <property type="project" value="UniProtKB-KW"/>
</dbReference>
<keyword evidence="5" id="KW-0560">Oxidoreductase</keyword>
<keyword evidence="8" id="KW-1185">Reference proteome</keyword>
<protein>
    <recommendedName>
        <fullName evidence="6">Nitroreductase domain-containing protein</fullName>
    </recommendedName>
</protein>
<comment type="caution">
    <text evidence="7">The sequence shown here is derived from an EMBL/GenBank/DDBJ whole genome shotgun (WGS) entry which is preliminary data.</text>
</comment>
<dbReference type="RefSeq" id="WP_165638137.1">
    <property type="nucleotide sequence ID" value="NZ_VIKT02000025.1"/>
</dbReference>
<name>A0A9E5JS97_9MICO</name>
<dbReference type="Proteomes" id="UP000818266">
    <property type="component" value="Unassembled WGS sequence"/>
</dbReference>
<evidence type="ECO:0000256" key="3">
    <source>
        <dbReference type="ARBA" id="ARBA00022630"/>
    </source>
</evidence>
<evidence type="ECO:0000256" key="5">
    <source>
        <dbReference type="ARBA" id="ARBA00023002"/>
    </source>
</evidence>
<evidence type="ECO:0000313" key="8">
    <source>
        <dbReference type="Proteomes" id="UP000818266"/>
    </source>
</evidence>
<keyword evidence="3" id="KW-0285">Flavoprotein</keyword>
<dbReference type="AlphaFoldDB" id="A0A9E5JS97"/>
<reference evidence="7 8" key="1">
    <citation type="submission" date="2019-06" db="EMBL/GenBank/DDBJ databases">
        <authorList>
            <person name="De-Chao Zhang Q."/>
        </authorList>
    </citation>
    <scope>NUCLEOTIDE SEQUENCE [LARGE SCALE GENOMIC DNA]</scope>
    <source>
        <strain evidence="7 8">KN1116</strain>
    </source>
</reference>
<sequence length="319" mass="35524">MKATLRRWAPEWFVRLARSIWNAQAQRAEYRYDRRRFARHSGPEDWGATAKLSGRNLEAQLTKDYHRVEKGLALREPKKPFGANVLDRLDMLLPVADEAEYRSHATSAREALVTWNSGGPIAEEVSPLATAADRGIADADQFFSSRHSVRDYSDREVGDDILVRAVRLAINAPSVCNRQSWFVRFYRDPEDVRHALSFQNGNAGIAHVPALALVTVDARLFTGSSERNQGFIEGGLFAMTLSWALHALGLDSLMLNLSISSQRMKRLRSGLGVADHEIVIMMMAIGYGREGHRIARSPRRPVSEVVLDGIQSEGSGVGS</sequence>
<comment type="cofactor">
    <cofactor evidence="1">
        <name>FMN</name>
        <dbReference type="ChEBI" id="CHEBI:58210"/>
    </cofactor>
</comment>
<dbReference type="PANTHER" id="PTHR43673">
    <property type="entry name" value="NAD(P)H NITROREDUCTASE YDGI-RELATED"/>
    <property type="match status" value="1"/>
</dbReference>
<evidence type="ECO:0000259" key="6">
    <source>
        <dbReference type="Pfam" id="PF00881"/>
    </source>
</evidence>
<evidence type="ECO:0000256" key="2">
    <source>
        <dbReference type="ARBA" id="ARBA00007118"/>
    </source>
</evidence>
<reference evidence="7 8" key="2">
    <citation type="submission" date="2020-03" db="EMBL/GenBank/DDBJ databases">
        <title>Chryseoglobus sp. isolated from a deep-sea seamount.</title>
        <authorList>
            <person name="Zhang D.-C."/>
        </authorList>
    </citation>
    <scope>NUCLEOTIDE SEQUENCE [LARGE SCALE GENOMIC DNA]</scope>
    <source>
        <strain evidence="7 8">KN1116</strain>
    </source>
</reference>
<dbReference type="Gene3D" id="3.40.109.10">
    <property type="entry name" value="NADH Oxidase"/>
    <property type="match status" value="1"/>
</dbReference>
<evidence type="ECO:0000256" key="4">
    <source>
        <dbReference type="ARBA" id="ARBA00022643"/>
    </source>
</evidence>
<dbReference type="SUPFAM" id="SSF55469">
    <property type="entry name" value="FMN-dependent nitroreductase-like"/>
    <property type="match status" value="1"/>
</dbReference>
<dbReference type="Pfam" id="PF00881">
    <property type="entry name" value="Nitroreductase"/>
    <property type="match status" value="1"/>
</dbReference>
<keyword evidence="4" id="KW-0288">FMN</keyword>
<dbReference type="PANTHER" id="PTHR43673:SF2">
    <property type="entry name" value="NITROREDUCTASE"/>
    <property type="match status" value="1"/>
</dbReference>
<gene>
    <name evidence="7" type="ORF">FK219_011880</name>
</gene>
<comment type="similarity">
    <text evidence="2">Belongs to the nitroreductase family.</text>
</comment>
<dbReference type="EMBL" id="VIKT02000025">
    <property type="protein sequence ID" value="NHF63922.1"/>
    <property type="molecule type" value="Genomic_DNA"/>
</dbReference>
<accession>A0A9E5JS97</accession>
<evidence type="ECO:0000313" key="7">
    <source>
        <dbReference type="EMBL" id="NHF63922.1"/>
    </source>
</evidence>
<organism evidence="7 8">
    <name type="scientific">Microcella pacifica</name>
    <dbReference type="NCBI Taxonomy" id="2591847"/>
    <lineage>
        <taxon>Bacteria</taxon>
        <taxon>Bacillati</taxon>
        <taxon>Actinomycetota</taxon>
        <taxon>Actinomycetes</taxon>
        <taxon>Micrococcales</taxon>
        <taxon>Microbacteriaceae</taxon>
        <taxon>Microcella</taxon>
    </lineage>
</organism>